<dbReference type="InterPro" id="IPR025246">
    <property type="entry name" value="IS30-like_HTH"/>
</dbReference>
<dbReference type="Gene3D" id="1.10.10.60">
    <property type="entry name" value="Homeodomain-like"/>
    <property type="match status" value="1"/>
</dbReference>
<evidence type="ECO:0000259" key="1">
    <source>
        <dbReference type="Pfam" id="PF13936"/>
    </source>
</evidence>
<reference evidence="2 3" key="1">
    <citation type="submission" date="2018-08" db="EMBL/GenBank/DDBJ databases">
        <title>A genome reference for cultivated species of the human gut microbiota.</title>
        <authorList>
            <person name="Zou Y."/>
            <person name="Xue W."/>
            <person name="Luo G."/>
        </authorList>
    </citation>
    <scope>NUCLEOTIDE SEQUENCE [LARGE SCALE GENOMIC DNA]</scope>
    <source>
        <strain evidence="2 3">AM36-3AA</strain>
    </source>
</reference>
<dbReference type="SUPFAM" id="SSF46689">
    <property type="entry name" value="Homeodomain-like"/>
    <property type="match status" value="1"/>
</dbReference>
<evidence type="ECO:0000313" key="2">
    <source>
        <dbReference type="EMBL" id="RHC41230.1"/>
    </source>
</evidence>
<protein>
    <submittedName>
        <fullName evidence="2">Helix-turn-helix domain-containing protein</fullName>
    </submittedName>
</protein>
<dbReference type="EMBL" id="QSHU01000002">
    <property type="protein sequence ID" value="RHC41230.1"/>
    <property type="molecule type" value="Genomic_DNA"/>
</dbReference>
<dbReference type="AlphaFoldDB" id="A0A414A675"/>
<evidence type="ECO:0000313" key="3">
    <source>
        <dbReference type="Proteomes" id="UP000286104"/>
    </source>
</evidence>
<dbReference type="Pfam" id="PF13936">
    <property type="entry name" value="HTH_38"/>
    <property type="match status" value="1"/>
</dbReference>
<sequence>MRLERKNSNRIFILPINEKEALKVRKAYKKLTYADRQTIEHMTEQGAEPKKIAEVTGVHVATIYRELKKGADTEGHYKAELAQQALFV</sequence>
<comment type="caution">
    <text evidence="2">The sequence shown here is derived from an EMBL/GenBank/DDBJ whole genome shotgun (WGS) entry which is preliminary data.</text>
</comment>
<feature type="domain" description="Transposase IS30-like HTH" evidence="1">
    <location>
        <begin position="28"/>
        <end position="69"/>
    </location>
</feature>
<dbReference type="InterPro" id="IPR009057">
    <property type="entry name" value="Homeodomain-like_sf"/>
</dbReference>
<gene>
    <name evidence="2" type="ORF">DW848_01955</name>
</gene>
<name>A0A414A675_9FIRM</name>
<dbReference type="Proteomes" id="UP000286104">
    <property type="component" value="Unassembled WGS sequence"/>
</dbReference>
<organism evidence="2 3">
    <name type="scientific">Agathobacter rectalis</name>
    <dbReference type="NCBI Taxonomy" id="39491"/>
    <lineage>
        <taxon>Bacteria</taxon>
        <taxon>Bacillati</taxon>
        <taxon>Bacillota</taxon>
        <taxon>Clostridia</taxon>
        <taxon>Lachnospirales</taxon>
        <taxon>Lachnospiraceae</taxon>
        <taxon>Agathobacter</taxon>
    </lineage>
</organism>
<proteinExistence type="predicted"/>
<accession>A0A414A675</accession>